<comment type="caution">
    <text evidence="1">The sequence shown here is derived from an EMBL/GenBank/DDBJ whole genome shotgun (WGS) entry which is preliminary data.</text>
</comment>
<evidence type="ECO:0000313" key="2">
    <source>
        <dbReference type="Proteomes" id="UP000499080"/>
    </source>
</evidence>
<proteinExistence type="predicted"/>
<organism evidence="1 2">
    <name type="scientific">Araneus ventricosus</name>
    <name type="common">Orbweaver spider</name>
    <name type="synonym">Epeira ventricosa</name>
    <dbReference type="NCBI Taxonomy" id="182803"/>
    <lineage>
        <taxon>Eukaryota</taxon>
        <taxon>Metazoa</taxon>
        <taxon>Ecdysozoa</taxon>
        <taxon>Arthropoda</taxon>
        <taxon>Chelicerata</taxon>
        <taxon>Arachnida</taxon>
        <taxon>Araneae</taxon>
        <taxon>Araneomorphae</taxon>
        <taxon>Entelegynae</taxon>
        <taxon>Araneoidea</taxon>
        <taxon>Araneidae</taxon>
        <taxon>Araneus</taxon>
    </lineage>
</organism>
<dbReference type="Proteomes" id="UP000499080">
    <property type="component" value="Unassembled WGS sequence"/>
</dbReference>
<dbReference type="EMBL" id="BGPR01004405">
    <property type="protein sequence ID" value="GBM99302.1"/>
    <property type="molecule type" value="Genomic_DNA"/>
</dbReference>
<protein>
    <submittedName>
        <fullName evidence="1">Uncharacterized protein</fullName>
    </submittedName>
</protein>
<reference evidence="1 2" key="1">
    <citation type="journal article" date="2019" name="Sci. Rep.">
        <title>Orb-weaving spider Araneus ventricosus genome elucidates the spidroin gene catalogue.</title>
        <authorList>
            <person name="Kono N."/>
            <person name="Nakamura H."/>
            <person name="Ohtoshi R."/>
            <person name="Moran D.A.P."/>
            <person name="Shinohara A."/>
            <person name="Yoshida Y."/>
            <person name="Fujiwara M."/>
            <person name="Mori M."/>
            <person name="Tomita M."/>
            <person name="Arakawa K."/>
        </authorList>
    </citation>
    <scope>NUCLEOTIDE SEQUENCE [LARGE SCALE GENOMIC DNA]</scope>
</reference>
<accession>A0A4Y2KD58</accession>
<keyword evidence="2" id="KW-1185">Reference proteome</keyword>
<evidence type="ECO:0000313" key="1">
    <source>
        <dbReference type="EMBL" id="GBM99302.1"/>
    </source>
</evidence>
<sequence>MQEEFKKSNLGHIDELHDATNLEILSEVMKISAKVSGYGIIPSHLGKQTAPEFYFLDRRFQNKQKCDNGYELTHKINRDGEISALFSQTFLPLSLLSYLVDGSVFSS</sequence>
<name>A0A4Y2KD58_ARAVE</name>
<gene>
    <name evidence="1" type="ORF">AVEN_258403_1</name>
</gene>
<dbReference type="AlphaFoldDB" id="A0A4Y2KD58"/>